<evidence type="ECO:0000256" key="1">
    <source>
        <dbReference type="ARBA" id="ARBA00008007"/>
    </source>
</evidence>
<keyword evidence="4" id="KW-1185">Reference proteome</keyword>
<dbReference type="Pfam" id="PF18912">
    <property type="entry name" value="DZR_2"/>
    <property type="match status" value="1"/>
</dbReference>
<organism evidence="3 4">
    <name type="scientific">Tropicimonas omnivorans</name>
    <dbReference type="NCBI Taxonomy" id="3075590"/>
    <lineage>
        <taxon>Bacteria</taxon>
        <taxon>Pseudomonadati</taxon>
        <taxon>Pseudomonadota</taxon>
        <taxon>Alphaproteobacteria</taxon>
        <taxon>Rhodobacterales</taxon>
        <taxon>Roseobacteraceae</taxon>
        <taxon>Tropicimonas</taxon>
    </lineage>
</organism>
<evidence type="ECO:0000313" key="3">
    <source>
        <dbReference type="EMBL" id="MDT0681515.1"/>
    </source>
</evidence>
<protein>
    <submittedName>
        <fullName evidence="3">ComF family protein</fullName>
    </submittedName>
</protein>
<dbReference type="RefSeq" id="WP_311689254.1">
    <property type="nucleotide sequence ID" value="NZ_JAVRHL010000001.1"/>
</dbReference>
<dbReference type="InterPro" id="IPR044005">
    <property type="entry name" value="DZR_2"/>
</dbReference>
<dbReference type="PANTHER" id="PTHR47505">
    <property type="entry name" value="DNA UTILIZATION PROTEIN YHGH"/>
    <property type="match status" value="1"/>
</dbReference>
<dbReference type="InterPro" id="IPR029057">
    <property type="entry name" value="PRTase-like"/>
</dbReference>
<dbReference type="SUPFAM" id="SSF53271">
    <property type="entry name" value="PRTase-like"/>
    <property type="match status" value="1"/>
</dbReference>
<feature type="domain" description="Double zinc ribbon" evidence="2">
    <location>
        <begin position="4"/>
        <end position="64"/>
    </location>
</feature>
<dbReference type="PANTHER" id="PTHR47505:SF1">
    <property type="entry name" value="DNA UTILIZATION PROTEIN YHGH"/>
    <property type="match status" value="1"/>
</dbReference>
<comment type="caution">
    <text evidence="3">The sequence shown here is derived from an EMBL/GenBank/DDBJ whole genome shotgun (WGS) entry which is preliminary data.</text>
</comment>
<sequence length="238" mass="24955">MQTLLRQVYPPHCICCPVPVADHGGLCADCWSGLEVISGAICELCGVPVGGEEEAAGVICDACLSIARPWKRGRAALVYGGSARRIVLGLKHGDRTELARPAGRWMAAAGADLLSGAPLIAPIPLHWTRLAGRRYNQAALLAQSVARHAEAECVPDLLTRTQYTPTQAGRGYDGRFANVMDRLALHPRRRGAAKGRDIVLIDDVMTSGATFAAATEACLAGGAASVSVLALARALPQA</sequence>
<dbReference type="Proteomes" id="UP001265259">
    <property type="component" value="Unassembled WGS sequence"/>
</dbReference>
<gene>
    <name evidence="3" type="ORF">RM543_02365</name>
</gene>
<dbReference type="InterPro" id="IPR000836">
    <property type="entry name" value="PRTase_dom"/>
</dbReference>
<evidence type="ECO:0000259" key="2">
    <source>
        <dbReference type="Pfam" id="PF18912"/>
    </source>
</evidence>
<name>A0ABU3DCS8_9RHOB</name>
<proteinExistence type="inferred from homology"/>
<evidence type="ECO:0000313" key="4">
    <source>
        <dbReference type="Proteomes" id="UP001265259"/>
    </source>
</evidence>
<reference evidence="3 4" key="1">
    <citation type="submission" date="2023-09" db="EMBL/GenBank/DDBJ databases">
        <authorList>
            <person name="Rey-Velasco X."/>
        </authorList>
    </citation>
    <scope>NUCLEOTIDE SEQUENCE [LARGE SCALE GENOMIC DNA]</scope>
    <source>
        <strain evidence="3 4">F158</strain>
    </source>
</reference>
<dbReference type="InterPro" id="IPR051910">
    <property type="entry name" value="ComF/GntX_DNA_util-trans"/>
</dbReference>
<dbReference type="Gene3D" id="3.40.50.2020">
    <property type="match status" value="1"/>
</dbReference>
<dbReference type="EMBL" id="JAVRHL010000001">
    <property type="protein sequence ID" value="MDT0681515.1"/>
    <property type="molecule type" value="Genomic_DNA"/>
</dbReference>
<comment type="similarity">
    <text evidence="1">Belongs to the ComF/GntX family.</text>
</comment>
<dbReference type="CDD" id="cd06223">
    <property type="entry name" value="PRTases_typeI"/>
    <property type="match status" value="1"/>
</dbReference>
<accession>A0ABU3DCS8</accession>